<sequence>MNHYDIIVVGSGLLGLSTAYNAQKAGAGVLVVDRGPVAYEASSRATGYLSVRADDPDEAPLAKMAEDLWGTLDEELGYPTEWTPKGRLWVAFSDKQVDELHETYKAFQRADDSFEIIDADACRKLIPILSPETRAGLYTPRSGHANPQRVSQAYAWAFQDRGGTIVENNPVYSVIAEGGKVKGVRTARDKVYADRVVLCAGGYNATLLQPFGVAFPVATVRLEALVTTPLPHMYDVGFIGLNGLSIRQTKRGNLHANGGPHEWVDVNADEEPAKPNTPIVRNLVRRMIEAFPVAAGAQLLRTWAGVLDITKDQKTIVHRFDEPEGLLVAAGAGHGFGMAPSVGIAMSELALEGKTRAPIEKLTLDRFANLNPNWKADKRWTPGSYNT</sequence>
<dbReference type="PANTHER" id="PTHR13847">
    <property type="entry name" value="SARCOSINE DEHYDROGENASE-RELATED"/>
    <property type="match status" value="1"/>
</dbReference>
<keyword evidence="4" id="KW-1185">Reference proteome</keyword>
<proteinExistence type="predicted"/>
<evidence type="ECO:0000313" key="4">
    <source>
        <dbReference type="Proteomes" id="UP000068164"/>
    </source>
</evidence>
<evidence type="ECO:0000256" key="1">
    <source>
        <dbReference type="ARBA" id="ARBA00023002"/>
    </source>
</evidence>
<name>A0A109J6Z8_9HYPH</name>
<dbReference type="InterPro" id="IPR036188">
    <property type="entry name" value="FAD/NAD-bd_sf"/>
</dbReference>
<accession>A0A109J6Z8</accession>
<gene>
    <name evidence="3" type="ORF">AS026_19915</name>
</gene>
<dbReference type="Gene3D" id="3.30.9.10">
    <property type="entry name" value="D-Amino Acid Oxidase, subunit A, domain 2"/>
    <property type="match status" value="1"/>
</dbReference>
<evidence type="ECO:0000313" key="3">
    <source>
        <dbReference type="EMBL" id="KWV43463.1"/>
    </source>
</evidence>
<dbReference type="InterPro" id="IPR006076">
    <property type="entry name" value="FAD-dep_OxRdtase"/>
</dbReference>
<keyword evidence="1" id="KW-0560">Oxidoreductase</keyword>
<reference evidence="3 4" key="1">
    <citation type="submission" date="2015-11" db="EMBL/GenBank/DDBJ databases">
        <title>Draft Genome Sequence of the Strain BR 10423 (Rhizobium sp.) isolated from nodules of Mimosa pudica.</title>
        <authorList>
            <person name="Barauna A.C."/>
            <person name="Zilli J.E."/>
            <person name="Simoes-Araujo J.L."/>
            <person name="Reis V.M."/>
            <person name="James E.K."/>
            <person name="Reis F.B.Jr."/>
            <person name="Rouws L.F."/>
            <person name="Passos S.R."/>
            <person name="Gois S.R."/>
        </authorList>
    </citation>
    <scope>NUCLEOTIDE SEQUENCE [LARGE SCALE GENOMIC DNA]</scope>
    <source>
        <strain evidence="3 4">BR10423</strain>
    </source>
</reference>
<evidence type="ECO:0000259" key="2">
    <source>
        <dbReference type="Pfam" id="PF01266"/>
    </source>
</evidence>
<dbReference type="EMBL" id="LNCD01000128">
    <property type="protein sequence ID" value="KWV43463.1"/>
    <property type="molecule type" value="Genomic_DNA"/>
</dbReference>
<dbReference type="RefSeq" id="WP_007539410.1">
    <property type="nucleotide sequence ID" value="NZ_LNCD01000128.1"/>
</dbReference>
<dbReference type="AlphaFoldDB" id="A0A109J6Z8"/>
<dbReference type="Proteomes" id="UP000068164">
    <property type="component" value="Unassembled WGS sequence"/>
</dbReference>
<organism evidence="3 4">
    <name type="scientific">Rhizobium altiplani</name>
    <dbReference type="NCBI Taxonomy" id="1864509"/>
    <lineage>
        <taxon>Bacteria</taxon>
        <taxon>Pseudomonadati</taxon>
        <taxon>Pseudomonadota</taxon>
        <taxon>Alphaproteobacteria</taxon>
        <taxon>Hyphomicrobiales</taxon>
        <taxon>Rhizobiaceae</taxon>
        <taxon>Rhizobium/Agrobacterium group</taxon>
        <taxon>Rhizobium</taxon>
    </lineage>
</organism>
<comment type="caution">
    <text evidence="3">The sequence shown here is derived from an EMBL/GenBank/DDBJ whole genome shotgun (WGS) entry which is preliminary data.</text>
</comment>
<dbReference type="Pfam" id="PF01266">
    <property type="entry name" value="DAO"/>
    <property type="match status" value="1"/>
</dbReference>
<protein>
    <submittedName>
        <fullName evidence="3">FAD-dependent oxidoreductase</fullName>
    </submittedName>
</protein>
<dbReference type="OrthoDB" id="9787190at2"/>
<dbReference type="SUPFAM" id="SSF51905">
    <property type="entry name" value="FAD/NAD(P)-binding domain"/>
    <property type="match status" value="1"/>
</dbReference>
<dbReference type="Gene3D" id="3.50.50.60">
    <property type="entry name" value="FAD/NAD(P)-binding domain"/>
    <property type="match status" value="1"/>
</dbReference>
<dbReference type="GO" id="GO:0005737">
    <property type="term" value="C:cytoplasm"/>
    <property type="evidence" value="ECO:0007669"/>
    <property type="project" value="TreeGrafter"/>
</dbReference>
<feature type="domain" description="FAD dependent oxidoreductase" evidence="2">
    <location>
        <begin position="5"/>
        <end position="349"/>
    </location>
</feature>
<dbReference type="GO" id="GO:0016491">
    <property type="term" value="F:oxidoreductase activity"/>
    <property type="evidence" value="ECO:0007669"/>
    <property type="project" value="UniProtKB-KW"/>
</dbReference>